<organism evidence="1 2">
    <name type="scientific">Irpex rosettiformis</name>
    <dbReference type="NCBI Taxonomy" id="378272"/>
    <lineage>
        <taxon>Eukaryota</taxon>
        <taxon>Fungi</taxon>
        <taxon>Dikarya</taxon>
        <taxon>Basidiomycota</taxon>
        <taxon>Agaricomycotina</taxon>
        <taxon>Agaricomycetes</taxon>
        <taxon>Polyporales</taxon>
        <taxon>Irpicaceae</taxon>
        <taxon>Irpex</taxon>
    </lineage>
</organism>
<reference evidence="1" key="1">
    <citation type="journal article" date="2021" name="Environ. Microbiol.">
        <title>Gene family expansions and transcriptome signatures uncover fungal adaptations to wood decay.</title>
        <authorList>
            <person name="Hage H."/>
            <person name="Miyauchi S."/>
            <person name="Viragh M."/>
            <person name="Drula E."/>
            <person name="Min B."/>
            <person name="Chaduli D."/>
            <person name="Navarro D."/>
            <person name="Favel A."/>
            <person name="Norest M."/>
            <person name="Lesage-Meessen L."/>
            <person name="Balint B."/>
            <person name="Merenyi Z."/>
            <person name="de Eugenio L."/>
            <person name="Morin E."/>
            <person name="Martinez A.T."/>
            <person name="Baldrian P."/>
            <person name="Stursova M."/>
            <person name="Martinez M.J."/>
            <person name="Novotny C."/>
            <person name="Magnuson J.K."/>
            <person name="Spatafora J.W."/>
            <person name="Maurice S."/>
            <person name="Pangilinan J."/>
            <person name="Andreopoulos W."/>
            <person name="LaButti K."/>
            <person name="Hundley H."/>
            <person name="Na H."/>
            <person name="Kuo A."/>
            <person name="Barry K."/>
            <person name="Lipzen A."/>
            <person name="Henrissat B."/>
            <person name="Riley R."/>
            <person name="Ahrendt S."/>
            <person name="Nagy L.G."/>
            <person name="Grigoriev I.V."/>
            <person name="Martin F."/>
            <person name="Rosso M.N."/>
        </authorList>
    </citation>
    <scope>NUCLEOTIDE SEQUENCE</scope>
    <source>
        <strain evidence="1">CBS 384.51</strain>
    </source>
</reference>
<keyword evidence="2" id="KW-1185">Reference proteome</keyword>
<accession>A0ACB8U543</accession>
<protein>
    <submittedName>
        <fullName evidence="1">Uncharacterized protein</fullName>
    </submittedName>
</protein>
<sequence>MSAAEGSVLTCAASELERIPPRPPSFSLPAHLHIDSTMAKMVSGSPPPPLM</sequence>
<proteinExistence type="predicted"/>
<dbReference type="Proteomes" id="UP001055072">
    <property type="component" value="Unassembled WGS sequence"/>
</dbReference>
<name>A0ACB8U543_9APHY</name>
<evidence type="ECO:0000313" key="2">
    <source>
        <dbReference type="Proteomes" id="UP001055072"/>
    </source>
</evidence>
<gene>
    <name evidence="1" type="ORF">BDY19DRAFT_108195</name>
</gene>
<dbReference type="EMBL" id="MU274910">
    <property type="protein sequence ID" value="KAI0089512.1"/>
    <property type="molecule type" value="Genomic_DNA"/>
</dbReference>
<comment type="caution">
    <text evidence="1">The sequence shown here is derived from an EMBL/GenBank/DDBJ whole genome shotgun (WGS) entry which is preliminary data.</text>
</comment>
<evidence type="ECO:0000313" key="1">
    <source>
        <dbReference type="EMBL" id="KAI0089512.1"/>
    </source>
</evidence>